<dbReference type="EMBL" id="LLXL01000905">
    <property type="protein sequence ID" value="PKK67893.1"/>
    <property type="molecule type" value="Genomic_DNA"/>
</dbReference>
<reference evidence="1 2" key="2">
    <citation type="submission" date="2017-10" db="EMBL/GenBank/DDBJ databases">
        <title>Extensive intraspecific genome diversity in a model arbuscular mycorrhizal fungus.</title>
        <authorList>
            <person name="Chen E.C.H."/>
            <person name="Morin E."/>
            <person name="Baudet D."/>
            <person name="Noel J."/>
            <person name="Ndikumana S."/>
            <person name="Charron P."/>
            <person name="St-Onge C."/>
            <person name="Giorgi J."/>
            <person name="Grigoriev I.V."/>
            <person name="Roux C."/>
            <person name="Martin F.M."/>
            <person name="Corradi N."/>
        </authorList>
    </citation>
    <scope>NUCLEOTIDE SEQUENCE [LARGE SCALE GENOMIC DNA]</scope>
    <source>
        <strain evidence="1 2">C2</strain>
    </source>
</reference>
<reference evidence="1 2" key="1">
    <citation type="submission" date="2016-04" db="EMBL/GenBank/DDBJ databases">
        <title>Genome analyses suggest a sexual origin of heterokaryosis in a supposedly ancient asexual fungus.</title>
        <authorList>
            <person name="Ropars J."/>
            <person name="Sedzielewska K."/>
            <person name="Noel J."/>
            <person name="Charron P."/>
            <person name="Farinelli L."/>
            <person name="Marton T."/>
            <person name="Kruger M."/>
            <person name="Pelin A."/>
            <person name="Brachmann A."/>
            <person name="Corradi N."/>
        </authorList>
    </citation>
    <scope>NUCLEOTIDE SEQUENCE [LARGE SCALE GENOMIC DNA]</scope>
    <source>
        <strain evidence="1 2">C2</strain>
    </source>
</reference>
<protein>
    <submittedName>
        <fullName evidence="1">Uncharacterized protein</fullName>
    </submittedName>
</protein>
<organism evidence="1 2">
    <name type="scientific">Rhizophagus irregularis</name>
    <dbReference type="NCBI Taxonomy" id="588596"/>
    <lineage>
        <taxon>Eukaryota</taxon>
        <taxon>Fungi</taxon>
        <taxon>Fungi incertae sedis</taxon>
        <taxon>Mucoromycota</taxon>
        <taxon>Glomeromycotina</taxon>
        <taxon>Glomeromycetes</taxon>
        <taxon>Glomerales</taxon>
        <taxon>Glomeraceae</taxon>
        <taxon>Rhizophagus</taxon>
    </lineage>
</organism>
<evidence type="ECO:0000313" key="1">
    <source>
        <dbReference type="EMBL" id="PKK67893.1"/>
    </source>
</evidence>
<comment type="caution">
    <text evidence="1">The sequence shown here is derived from an EMBL/GenBank/DDBJ whole genome shotgun (WGS) entry which is preliminary data.</text>
</comment>
<dbReference type="VEuPathDB" id="FungiDB:FUN_011255"/>
<gene>
    <name evidence="1" type="ORF">RhiirC2_782938</name>
</gene>
<dbReference type="Proteomes" id="UP000233469">
    <property type="component" value="Unassembled WGS sequence"/>
</dbReference>
<evidence type="ECO:0000313" key="2">
    <source>
        <dbReference type="Proteomes" id="UP000233469"/>
    </source>
</evidence>
<sequence length="261" mass="30693">MTNWKVIWANFRLSYKSDINFQLVQDTTNKTVEVTYEEYGKKTAINVVDKALYPRAFEEDKDNIVRDTKILLELIRSYLWSLLLELKWDCPISQPDYWIFHLAPILNVYTDDNGASKRKKMINPSLIACTPDAIFKCFNILVERLEVKVPEVKTEQRIFYDLFKLTQFLKKDLDVIINTTNVENPKVFEIHVHRGNAICYVMQLDYEGIYKLRECCKVPIPIVTSDLCKMIYAMNKYIALLVEDATHHVLKAYKNNSQEFQ</sequence>
<proteinExistence type="predicted"/>
<dbReference type="AlphaFoldDB" id="A0A2N1N1S7"/>
<name>A0A2N1N1S7_9GLOM</name>
<accession>A0A2N1N1S7</accession>